<accession>A0AA96WIZ8</accession>
<sequence length="69" mass="8176">MKHIKITFDSKIPQSFWESEKVQRMAPTPLFDYGCLIRLPDRRAPVVMKALSKWMAEQGYQKYSIEQVK</sequence>
<gene>
    <name evidence="1" type="ORF">HJG54_26440</name>
</gene>
<organism evidence="1">
    <name type="scientific">Leptolyngbya sp. NK1-12</name>
    <dbReference type="NCBI Taxonomy" id="2547451"/>
    <lineage>
        <taxon>Bacteria</taxon>
        <taxon>Bacillati</taxon>
        <taxon>Cyanobacteriota</taxon>
        <taxon>Cyanophyceae</taxon>
        <taxon>Leptolyngbyales</taxon>
        <taxon>Leptolyngbyaceae</taxon>
        <taxon>Leptolyngbya group</taxon>
        <taxon>Leptolyngbya</taxon>
    </lineage>
</organism>
<reference evidence="1" key="1">
    <citation type="submission" date="2020-05" db="EMBL/GenBank/DDBJ databases">
        <authorList>
            <person name="Zhu T."/>
            <person name="Keshari N."/>
            <person name="Lu X."/>
        </authorList>
    </citation>
    <scope>NUCLEOTIDE SEQUENCE</scope>
    <source>
        <strain evidence="1">NK1-12</strain>
    </source>
</reference>
<dbReference type="AlphaFoldDB" id="A0AA96WIZ8"/>
<name>A0AA96WIZ8_9CYAN</name>
<dbReference type="EMBL" id="CP053586">
    <property type="protein sequence ID" value="WNZ26014.1"/>
    <property type="molecule type" value="Genomic_DNA"/>
</dbReference>
<dbReference type="RefSeq" id="WP_035999105.1">
    <property type="nucleotide sequence ID" value="NZ_CP053586.1"/>
</dbReference>
<protein>
    <submittedName>
        <fullName evidence="1">Uncharacterized protein</fullName>
    </submittedName>
</protein>
<proteinExistence type="predicted"/>
<evidence type="ECO:0000313" key="1">
    <source>
        <dbReference type="EMBL" id="WNZ26014.1"/>
    </source>
</evidence>